<dbReference type="AlphaFoldDB" id="A0A1F5YL29"/>
<evidence type="ECO:0000313" key="2">
    <source>
        <dbReference type="EMBL" id="OGG00866.1"/>
    </source>
</evidence>
<dbReference type="Pfam" id="PF16357">
    <property type="entry name" value="PepSY_TM_like_2"/>
    <property type="match status" value="1"/>
</dbReference>
<dbReference type="PANTHER" id="PTHR40115:SF1">
    <property type="entry name" value="INNER MEMBRANE PROTEIN WITH PEPSY TM HELIX"/>
    <property type="match status" value="1"/>
</dbReference>
<dbReference type="Proteomes" id="UP000179129">
    <property type="component" value="Unassembled WGS sequence"/>
</dbReference>
<evidence type="ECO:0008006" key="4">
    <source>
        <dbReference type="Google" id="ProtNLM"/>
    </source>
</evidence>
<evidence type="ECO:0000256" key="1">
    <source>
        <dbReference type="SAM" id="Phobius"/>
    </source>
</evidence>
<organism evidence="2 3">
    <name type="scientific">Candidatus Glassbacteria bacterium RIFCSPLOWO2_12_FULL_58_11</name>
    <dbReference type="NCBI Taxonomy" id="1817867"/>
    <lineage>
        <taxon>Bacteria</taxon>
        <taxon>Candidatus Glassiibacteriota</taxon>
    </lineage>
</organism>
<protein>
    <recommendedName>
        <fullName evidence="4">Peptidase</fullName>
    </recommendedName>
</protein>
<accession>A0A1F5YL29</accession>
<evidence type="ECO:0000313" key="3">
    <source>
        <dbReference type="Proteomes" id="UP000179129"/>
    </source>
</evidence>
<name>A0A1F5YL29_9BACT</name>
<feature type="transmembrane region" description="Helical" evidence="1">
    <location>
        <begin position="141"/>
        <end position="163"/>
    </location>
</feature>
<dbReference type="InterPro" id="IPR032307">
    <property type="entry name" value="PepSY_TM-like_2"/>
</dbReference>
<keyword evidence="1" id="KW-0472">Membrane</keyword>
<comment type="caution">
    <text evidence="2">The sequence shown here is derived from an EMBL/GenBank/DDBJ whole genome shotgun (WGS) entry which is preliminary data.</text>
</comment>
<feature type="transmembrane region" description="Helical" evidence="1">
    <location>
        <begin position="12"/>
        <end position="31"/>
    </location>
</feature>
<proteinExistence type="predicted"/>
<dbReference type="EMBL" id="MFIX01000238">
    <property type="protein sequence ID" value="OGG00866.1"/>
    <property type="molecule type" value="Genomic_DNA"/>
</dbReference>
<keyword evidence="1" id="KW-1133">Transmembrane helix</keyword>
<reference evidence="2 3" key="1">
    <citation type="journal article" date="2016" name="Nat. Commun.">
        <title>Thousands of microbial genomes shed light on interconnected biogeochemical processes in an aquifer system.</title>
        <authorList>
            <person name="Anantharaman K."/>
            <person name="Brown C.T."/>
            <person name="Hug L.A."/>
            <person name="Sharon I."/>
            <person name="Castelle C.J."/>
            <person name="Probst A.J."/>
            <person name="Thomas B.C."/>
            <person name="Singh A."/>
            <person name="Wilkins M.J."/>
            <person name="Karaoz U."/>
            <person name="Brodie E.L."/>
            <person name="Williams K.H."/>
            <person name="Hubbard S.S."/>
            <person name="Banfield J.F."/>
        </authorList>
    </citation>
    <scope>NUCLEOTIDE SEQUENCE [LARGE SCALE GENOMIC DNA]</scope>
</reference>
<gene>
    <name evidence="2" type="ORF">A3F83_01420</name>
</gene>
<dbReference type="PANTHER" id="PTHR40115">
    <property type="entry name" value="INNER MEMBRANE PROTEIN WITH PEPSY TM HELIX"/>
    <property type="match status" value="1"/>
</dbReference>
<sequence>MKNAIQKIHLCSALVITSYLVMYFFSGFVLVHEDLFPNKDPEKTVVTEKLSYDGVDTPEAWSAYIQDKFNIHGKRQPVRELKDGSLRINFFHPGYGTEALVAPDRQSVQITTTAGHFRYLMVGFHRTHVYGAGPLYDFWCFLYDLASASCIVFALTGILIWYTARQRDPWGWPCLLSGFGLTLMMCLYFMYMP</sequence>
<feature type="transmembrane region" description="Helical" evidence="1">
    <location>
        <begin position="170"/>
        <end position="191"/>
    </location>
</feature>
<keyword evidence="1" id="KW-0812">Transmembrane</keyword>
<dbReference type="STRING" id="1817867.A3F83_01420"/>